<evidence type="ECO:0000256" key="4">
    <source>
        <dbReference type="ARBA" id="ARBA00022695"/>
    </source>
</evidence>
<keyword evidence="5" id="KW-0540">Nuclease</keyword>
<dbReference type="FunFam" id="3.30.70.270:FF:000020">
    <property type="entry name" value="Transposon Tf2-6 polyprotein-like Protein"/>
    <property type="match status" value="1"/>
</dbReference>
<feature type="domain" description="Reverse transcriptase" evidence="9">
    <location>
        <begin position="152"/>
        <end position="336"/>
    </location>
</feature>
<organism evidence="10 11">
    <name type="scientific">Eumeta variegata</name>
    <name type="common">Bagworm moth</name>
    <name type="synonym">Eumeta japonica</name>
    <dbReference type="NCBI Taxonomy" id="151549"/>
    <lineage>
        <taxon>Eukaryota</taxon>
        <taxon>Metazoa</taxon>
        <taxon>Ecdysozoa</taxon>
        <taxon>Arthropoda</taxon>
        <taxon>Hexapoda</taxon>
        <taxon>Insecta</taxon>
        <taxon>Pterygota</taxon>
        <taxon>Neoptera</taxon>
        <taxon>Endopterygota</taxon>
        <taxon>Lepidoptera</taxon>
        <taxon>Glossata</taxon>
        <taxon>Ditrysia</taxon>
        <taxon>Tineoidea</taxon>
        <taxon>Psychidae</taxon>
        <taxon>Oiketicinae</taxon>
        <taxon>Eumeta</taxon>
    </lineage>
</organism>
<name>A0A4C1SYI3_EUMVA</name>
<dbReference type="Gene3D" id="3.10.10.10">
    <property type="entry name" value="HIV Type 1 Reverse Transcriptase, subunit A, domain 1"/>
    <property type="match status" value="1"/>
</dbReference>
<dbReference type="PANTHER" id="PTHR33064">
    <property type="entry name" value="POL PROTEIN"/>
    <property type="match status" value="1"/>
</dbReference>
<accession>A0A4C1SYI3</accession>
<protein>
    <recommendedName>
        <fullName evidence="1">RNA-directed DNA polymerase</fullName>
        <ecNumber evidence="1">2.7.7.49</ecNumber>
    </recommendedName>
</protein>
<dbReference type="Gene3D" id="3.30.70.270">
    <property type="match status" value="2"/>
</dbReference>
<keyword evidence="7" id="KW-0378">Hydrolase</keyword>
<dbReference type="AlphaFoldDB" id="A0A4C1SYI3"/>
<dbReference type="GO" id="GO:0004519">
    <property type="term" value="F:endonuclease activity"/>
    <property type="evidence" value="ECO:0007669"/>
    <property type="project" value="UniProtKB-KW"/>
</dbReference>
<keyword evidence="8" id="KW-0695">RNA-directed DNA polymerase</keyword>
<dbReference type="InterPro" id="IPR041577">
    <property type="entry name" value="RT_RNaseH_2"/>
</dbReference>
<keyword evidence="6" id="KW-0255">Endonuclease</keyword>
<evidence type="ECO:0000259" key="9">
    <source>
        <dbReference type="PROSITE" id="PS50878"/>
    </source>
</evidence>
<dbReference type="EC" id="2.7.7.49" evidence="1"/>
<dbReference type="InterPro" id="IPR043502">
    <property type="entry name" value="DNA/RNA_pol_sf"/>
</dbReference>
<evidence type="ECO:0000256" key="1">
    <source>
        <dbReference type="ARBA" id="ARBA00012493"/>
    </source>
</evidence>
<dbReference type="OrthoDB" id="420169at2759"/>
<evidence type="ECO:0000256" key="5">
    <source>
        <dbReference type="ARBA" id="ARBA00022722"/>
    </source>
</evidence>
<dbReference type="Pfam" id="PF17919">
    <property type="entry name" value="RT_RNaseH_2"/>
    <property type="match status" value="1"/>
</dbReference>
<dbReference type="PANTHER" id="PTHR33064:SF37">
    <property type="entry name" value="RIBONUCLEASE H"/>
    <property type="match status" value="1"/>
</dbReference>
<dbReference type="STRING" id="151549.A0A4C1SYI3"/>
<keyword evidence="4" id="KW-0548">Nucleotidyltransferase</keyword>
<evidence type="ECO:0000256" key="6">
    <source>
        <dbReference type="ARBA" id="ARBA00022759"/>
    </source>
</evidence>
<sequence>MFFENETINKNKYRPHDSELIYFKEEKDKKILSEGILNAENGVIDINLVSEDSHITTQKVDHNNFSLIEEKESKPLLEQIRTDHLNFEEKRELFKLIRKYLDIFYKENTKLTFTSVIKHEIRTTDNIPIHTKSYRYPYIHKNEVQKQIQEMLDNKIIRHSNSPYSAPIWIVAKKADASGKPKWRLVIDYRKLNEVTIDDRYPIPNIDEILDKLGRCQYFTTLDLAKGFHQIEIKEEDVHKTAFTVEGGHYEFLRMPFGLKTAPATFQRLMNNILKDYINKICLVYLDDIIIFSTSLQEHINSINLIFQRLQEANLKVQLDKSEFLKKETEFLGHIVTPSGIKANPKKIECVKNFPIPKTPKQIKQFLGLTGYYRKFIKDYSMIAKPMTRYLKKDIKMNINDPQYIESFNTLRTLLTHDPILAYPNFSKKFTLTTDASNFALGANSRLQQMQAILPWEQYYHKIIIPFATQVVLSMNMSATTAPSRKNF</sequence>
<dbReference type="GO" id="GO:0008233">
    <property type="term" value="F:peptidase activity"/>
    <property type="evidence" value="ECO:0007669"/>
    <property type="project" value="UniProtKB-KW"/>
</dbReference>
<dbReference type="Proteomes" id="UP000299102">
    <property type="component" value="Unassembled WGS sequence"/>
</dbReference>
<keyword evidence="2" id="KW-0645">Protease</keyword>
<dbReference type="EMBL" id="BGZK01004015">
    <property type="protein sequence ID" value="GBP06327.1"/>
    <property type="molecule type" value="Genomic_DNA"/>
</dbReference>
<dbReference type="SUPFAM" id="SSF56672">
    <property type="entry name" value="DNA/RNA polymerases"/>
    <property type="match status" value="1"/>
</dbReference>
<gene>
    <name evidence="10" type="primary">pol</name>
    <name evidence="10" type="ORF">EVAR_70290_1</name>
</gene>
<dbReference type="GO" id="GO:0006508">
    <property type="term" value="P:proteolysis"/>
    <property type="evidence" value="ECO:0007669"/>
    <property type="project" value="UniProtKB-KW"/>
</dbReference>
<comment type="caution">
    <text evidence="10">The sequence shown here is derived from an EMBL/GenBank/DDBJ whole genome shotgun (WGS) entry which is preliminary data.</text>
</comment>
<reference evidence="10 11" key="1">
    <citation type="journal article" date="2019" name="Commun. Biol.">
        <title>The bagworm genome reveals a unique fibroin gene that provides high tensile strength.</title>
        <authorList>
            <person name="Kono N."/>
            <person name="Nakamura H."/>
            <person name="Ohtoshi R."/>
            <person name="Tomita M."/>
            <person name="Numata K."/>
            <person name="Arakawa K."/>
        </authorList>
    </citation>
    <scope>NUCLEOTIDE SEQUENCE [LARGE SCALE GENOMIC DNA]</scope>
</reference>
<dbReference type="InterPro" id="IPR000477">
    <property type="entry name" value="RT_dom"/>
</dbReference>
<dbReference type="Pfam" id="PF00078">
    <property type="entry name" value="RVT_1"/>
    <property type="match status" value="1"/>
</dbReference>
<keyword evidence="11" id="KW-1185">Reference proteome</keyword>
<dbReference type="FunFam" id="3.10.10.10:FF:000007">
    <property type="entry name" value="Retrovirus-related Pol polyprotein from transposon 17.6-like Protein"/>
    <property type="match status" value="1"/>
</dbReference>
<dbReference type="InterPro" id="IPR051320">
    <property type="entry name" value="Viral_Replic_Matur_Polypro"/>
</dbReference>
<proteinExistence type="predicted"/>
<evidence type="ECO:0000256" key="3">
    <source>
        <dbReference type="ARBA" id="ARBA00022679"/>
    </source>
</evidence>
<evidence type="ECO:0000313" key="11">
    <source>
        <dbReference type="Proteomes" id="UP000299102"/>
    </source>
</evidence>
<keyword evidence="3" id="KW-0808">Transferase</keyword>
<dbReference type="GO" id="GO:0003964">
    <property type="term" value="F:RNA-directed DNA polymerase activity"/>
    <property type="evidence" value="ECO:0007669"/>
    <property type="project" value="UniProtKB-KW"/>
</dbReference>
<dbReference type="InterPro" id="IPR043128">
    <property type="entry name" value="Rev_trsase/Diguanyl_cyclase"/>
</dbReference>
<evidence type="ECO:0000313" key="10">
    <source>
        <dbReference type="EMBL" id="GBP06327.1"/>
    </source>
</evidence>
<dbReference type="PROSITE" id="PS50878">
    <property type="entry name" value="RT_POL"/>
    <property type="match status" value="1"/>
</dbReference>
<evidence type="ECO:0000256" key="7">
    <source>
        <dbReference type="ARBA" id="ARBA00022801"/>
    </source>
</evidence>
<dbReference type="CDD" id="cd01647">
    <property type="entry name" value="RT_LTR"/>
    <property type="match status" value="1"/>
</dbReference>
<evidence type="ECO:0000256" key="8">
    <source>
        <dbReference type="ARBA" id="ARBA00022918"/>
    </source>
</evidence>
<evidence type="ECO:0000256" key="2">
    <source>
        <dbReference type="ARBA" id="ARBA00022670"/>
    </source>
</evidence>